<keyword evidence="5 10" id="KW-1133">Transmembrane helix</keyword>
<feature type="transmembrane region" description="Helical" evidence="10">
    <location>
        <begin position="26"/>
        <end position="44"/>
    </location>
</feature>
<evidence type="ECO:0000313" key="11">
    <source>
        <dbReference type="EMBL" id="SDU41335.1"/>
    </source>
</evidence>
<evidence type="ECO:0000256" key="5">
    <source>
        <dbReference type="ARBA" id="ARBA00022989"/>
    </source>
</evidence>
<evidence type="ECO:0000313" key="12">
    <source>
        <dbReference type="Proteomes" id="UP000183180"/>
    </source>
</evidence>
<keyword evidence="2 11" id="KW-0328">Glycosyltransferase</keyword>
<proteinExistence type="inferred from homology"/>
<protein>
    <recommendedName>
        <fullName evidence="8">Alpha-(1-&gt;6)-mannopyranosyltransferase A</fullName>
    </recommendedName>
</protein>
<dbReference type="GO" id="GO:0016757">
    <property type="term" value="F:glycosyltransferase activity"/>
    <property type="evidence" value="ECO:0007669"/>
    <property type="project" value="UniProtKB-KW"/>
</dbReference>
<evidence type="ECO:0000256" key="8">
    <source>
        <dbReference type="NCBIfam" id="TIGR03459"/>
    </source>
</evidence>
<feature type="transmembrane region" description="Helical" evidence="10">
    <location>
        <begin position="434"/>
        <end position="459"/>
    </location>
</feature>
<feature type="transmembrane region" description="Helical" evidence="10">
    <location>
        <begin position="471"/>
        <end position="488"/>
    </location>
</feature>
<keyword evidence="6 10" id="KW-0472">Membrane</keyword>
<reference evidence="11 12" key="1">
    <citation type="submission" date="2016-10" db="EMBL/GenBank/DDBJ databases">
        <authorList>
            <person name="de Groot N.N."/>
        </authorList>
    </citation>
    <scope>NUCLEOTIDE SEQUENCE [LARGE SCALE GENOMIC DNA]</scope>
    <source>
        <strain evidence="11 12">DSM 44215</strain>
    </source>
</reference>
<dbReference type="GO" id="GO:0016020">
    <property type="term" value="C:membrane"/>
    <property type="evidence" value="ECO:0007669"/>
    <property type="project" value="UniProtKB-SubCell"/>
</dbReference>
<evidence type="ECO:0000256" key="3">
    <source>
        <dbReference type="ARBA" id="ARBA00022679"/>
    </source>
</evidence>
<dbReference type="Proteomes" id="UP000183180">
    <property type="component" value="Unassembled WGS sequence"/>
</dbReference>
<evidence type="ECO:0000256" key="2">
    <source>
        <dbReference type="ARBA" id="ARBA00022676"/>
    </source>
</evidence>
<dbReference type="InterPro" id="IPR049829">
    <property type="entry name" value="MptA/B-like"/>
</dbReference>
<evidence type="ECO:0000256" key="6">
    <source>
        <dbReference type="ARBA" id="ARBA00023136"/>
    </source>
</evidence>
<feature type="compositionally biased region" description="Basic and acidic residues" evidence="9">
    <location>
        <begin position="519"/>
        <end position="530"/>
    </location>
</feature>
<dbReference type="InterPro" id="IPR017822">
    <property type="entry name" value="MptA-like"/>
</dbReference>
<dbReference type="NCBIfam" id="TIGR03459">
    <property type="entry name" value="crt_membr"/>
    <property type="match status" value="1"/>
</dbReference>
<comment type="similarity">
    <text evidence="7">Belongs to the MptA/B family.</text>
</comment>
<feature type="transmembrane region" description="Helical" evidence="10">
    <location>
        <begin position="189"/>
        <end position="212"/>
    </location>
</feature>
<keyword evidence="3 11" id="KW-0808">Transferase</keyword>
<feature type="transmembrane region" description="Helical" evidence="10">
    <location>
        <begin position="247"/>
        <end position="263"/>
    </location>
</feature>
<sequence length="530" mass="56959">MSPGVDAPTPTPTPAGVRDRTARGDLIVGAIGSALVCVGSFGVGDPPRNSTTLTDLGLSWITYGHGKNLFGTFFWLGVFLMVFAWVRLGRRVATGAANVPSIRTLQRWLLVWAAPLLVAVPVYSRDVYAYLAQGAVFGAGFDPYADGPAHHPGPLVDSMATVWATTTAPYGPFTMGLLRVVTEVTGDHVVAGVLAVRLVLLPGLFLSLWAIPRLARHFGASPQAGLWLALFNPMVLIHLVAGPHVELLMAGVLTTGVVLVVTGRHVTGTAVLALAVSIKITAGIALPFVLWIWLSHIRSRRPVTARDIVGVFAAIVGISVAVFGVWTLLAGLGFGWLTGLGWADVIINWFTVPTFVAHLVTLVAAPFVALNLQPVLEITRAIGSAVLAVTLVALWWRHRHDEKDAVAGMAWAMLAVLLLEPSTLPWYYTWALAIAVAFTLPPWARATVVGVSTFMLIVFQPDDAIVFYKPFELTLAFLLAGLAAWSLLRPDPLRLRRFWRWAWGSDRTGTPEMPATGTDEVRKPEPAPGG</sequence>
<accession>A0A1H2IBH4</accession>
<feature type="transmembrane region" description="Helical" evidence="10">
    <location>
        <begin position="378"/>
        <end position="396"/>
    </location>
</feature>
<feature type="transmembrane region" description="Helical" evidence="10">
    <location>
        <begin position="69"/>
        <end position="88"/>
    </location>
</feature>
<feature type="transmembrane region" description="Helical" evidence="10">
    <location>
        <begin position="224"/>
        <end position="241"/>
    </location>
</feature>
<dbReference type="STRING" id="158898.SAMN04488548_1341007"/>
<keyword evidence="4 10" id="KW-0812">Transmembrane</keyword>
<feature type="transmembrane region" description="Helical" evidence="10">
    <location>
        <begin position="408"/>
        <end position="428"/>
    </location>
</feature>
<gene>
    <name evidence="11" type="ORF">SAMN04488548_1341007</name>
</gene>
<feature type="transmembrane region" description="Helical" evidence="10">
    <location>
        <begin position="314"/>
        <end position="337"/>
    </location>
</feature>
<dbReference type="Pfam" id="PF26314">
    <property type="entry name" value="MptA_B_family"/>
    <property type="match status" value="1"/>
</dbReference>
<dbReference type="RefSeq" id="WP_208863622.1">
    <property type="nucleotide sequence ID" value="NZ_FNLM01000034.1"/>
</dbReference>
<evidence type="ECO:0000256" key="4">
    <source>
        <dbReference type="ARBA" id="ARBA00022692"/>
    </source>
</evidence>
<dbReference type="NCBIfam" id="NF038066">
    <property type="entry name" value="MptB"/>
    <property type="match status" value="1"/>
</dbReference>
<feature type="region of interest" description="Disordered" evidence="9">
    <location>
        <begin position="509"/>
        <end position="530"/>
    </location>
</feature>
<feature type="transmembrane region" description="Helical" evidence="10">
    <location>
        <begin position="270"/>
        <end position="294"/>
    </location>
</feature>
<evidence type="ECO:0000256" key="1">
    <source>
        <dbReference type="ARBA" id="ARBA00004141"/>
    </source>
</evidence>
<evidence type="ECO:0000256" key="9">
    <source>
        <dbReference type="SAM" id="MobiDB-lite"/>
    </source>
</evidence>
<evidence type="ECO:0000256" key="7">
    <source>
        <dbReference type="ARBA" id="ARBA00043987"/>
    </source>
</evidence>
<dbReference type="AlphaFoldDB" id="A0A1H2IBH4"/>
<comment type="subcellular location">
    <subcellularLocation>
        <location evidence="1">Membrane</location>
        <topology evidence="1">Multi-pass membrane protein</topology>
    </subcellularLocation>
</comment>
<feature type="transmembrane region" description="Helical" evidence="10">
    <location>
        <begin position="108"/>
        <end position="124"/>
    </location>
</feature>
<evidence type="ECO:0000256" key="10">
    <source>
        <dbReference type="SAM" id="Phobius"/>
    </source>
</evidence>
<feature type="transmembrane region" description="Helical" evidence="10">
    <location>
        <begin position="349"/>
        <end position="372"/>
    </location>
</feature>
<name>A0A1H2IBH4_9ACTN</name>
<organism evidence="11 12">
    <name type="scientific">Gordonia westfalica</name>
    <dbReference type="NCBI Taxonomy" id="158898"/>
    <lineage>
        <taxon>Bacteria</taxon>
        <taxon>Bacillati</taxon>
        <taxon>Actinomycetota</taxon>
        <taxon>Actinomycetes</taxon>
        <taxon>Mycobacteriales</taxon>
        <taxon>Gordoniaceae</taxon>
        <taxon>Gordonia</taxon>
    </lineage>
</organism>
<dbReference type="EMBL" id="FNLM01000034">
    <property type="protein sequence ID" value="SDU41335.1"/>
    <property type="molecule type" value="Genomic_DNA"/>
</dbReference>